<feature type="transmembrane region" description="Helical" evidence="1">
    <location>
        <begin position="319"/>
        <end position="347"/>
    </location>
</feature>
<keyword evidence="1" id="KW-0472">Membrane</keyword>
<sequence>MSALVPGGGPTVRLHTLTMVAEDDGVMVGRPDIGSYAVFPEEGAQVLRLLGAGAAVSDAAAWYERTCGERLDMDDFLGALEDLRFLRGETEPPPAQGPIRWQRLGAAAFSRPAWLLYVTLIAAAVAAMVRAPGLRPSYRNLFFTGHISLIPIVLFVTVIPCILVHEGFHTLAGRRLGLPSTLGIGRRLYYLVAETRLDSLLSVERRRRYLPFLAGMLADTVLFSVLTLLSVELNGHGMPAWTHKFCLALAFTCVVRLIWQFMFYLETDLYYVLNNALRCTDVQGAARFRLRSGLRRLLRREPPLPDTQWSDRDRAMARWYAPVLVSGYGFSLGSLAWAAIPTAWHFWSTAVDRFTDPLTPASDVVDAAGFVAITSFEIGLLIFVTLRDRRARTRKNSRQGVPT</sequence>
<reference evidence="2" key="1">
    <citation type="submission" date="2022-10" db="EMBL/GenBank/DDBJ databases">
        <title>The complete genomes of actinobacterial strains from the NBC collection.</title>
        <authorList>
            <person name="Joergensen T.S."/>
            <person name="Alvarez Arevalo M."/>
            <person name="Sterndorff E.B."/>
            <person name="Faurdal D."/>
            <person name="Vuksanovic O."/>
            <person name="Mourched A.-S."/>
            <person name="Charusanti P."/>
            <person name="Shaw S."/>
            <person name="Blin K."/>
            <person name="Weber T."/>
        </authorList>
    </citation>
    <scope>NUCLEOTIDE SEQUENCE</scope>
    <source>
        <strain evidence="2">NBC_00003</strain>
    </source>
</reference>
<feature type="transmembrane region" description="Helical" evidence="1">
    <location>
        <begin position="241"/>
        <end position="259"/>
    </location>
</feature>
<evidence type="ECO:0000313" key="2">
    <source>
        <dbReference type="EMBL" id="WTW65607.1"/>
    </source>
</evidence>
<feature type="transmembrane region" description="Helical" evidence="1">
    <location>
        <begin position="143"/>
        <end position="165"/>
    </location>
</feature>
<evidence type="ECO:0000256" key="1">
    <source>
        <dbReference type="SAM" id="Phobius"/>
    </source>
</evidence>
<feature type="transmembrane region" description="Helical" evidence="1">
    <location>
        <begin position="113"/>
        <end position="131"/>
    </location>
</feature>
<feature type="transmembrane region" description="Helical" evidence="1">
    <location>
        <begin position="367"/>
        <end position="386"/>
    </location>
</feature>
<evidence type="ECO:0008006" key="3">
    <source>
        <dbReference type="Google" id="ProtNLM"/>
    </source>
</evidence>
<accession>A0AAU2VE52</accession>
<dbReference type="EMBL" id="CP108318">
    <property type="protein sequence ID" value="WTW65607.1"/>
    <property type="molecule type" value="Genomic_DNA"/>
</dbReference>
<dbReference type="AlphaFoldDB" id="A0AAU2VE52"/>
<gene>
    <name evidence="2" type="ORF">OG549_35955</name>
</gene>
<organism evidence="2">
    <name type="scientific">Streptomyces sp. NBC_00003</name>
    <dbReference type="NCBI Taxonomy" id="2903608"/>
    <lineage>
        <taxon>Bacteria</taxon>
        <taxon>Bacillati</taxon>
        <taxon>Actinomycetota</taxon>
        <taxon>Actinomycetes</taxon>
        <taxon>Kitasatosporales</taxon>
        <taxon>Streptomycetaceae</taxon>
        <taxon>Streptomyces</taxon>
    </lineage>
</organism>
<protein>
    <recommendedName>
        <fullName evidence="3">PqqD family protein</fullName>
    </recommendedName>
</protein>
<keyword evidence="1" id="KW-0812">Transmembrane</keyword>
<feature type="transmembrane region" description="Helical" evidence="1">
    <location>
        <begin position="209"/>
        <end position="229"/>
    </location>
</feature>
<name>A0AAU2VE52_9ACTN</name>
<keyword evidence="1" id="KW-1133">Transmembrane helix</keyword>
<proteinExistence type="predicted"/>